<comment type="catalytic activity">
    <reaction evidence="12">
        <text>L-seryl-[protein] + GDP-beta-L-fucose = 3-O-(alpha-L-fucosyl)-L-seryl-[protein] + GDP + H(+)</text>
        <dbReference type="Rhea" id="RHEA:63644"/>
        <dbReference type="Rhea" id="RHEA-COMP:9863"/>
        <dbReference type="Rhea" id="RHEA-COMP:17914"/>
        <dbReference type="ChEBI" id="CHEBI:15378"/>
        <dbReference type="ChEBI" id="CHEBI:29999"/>
        <dbReference type="ChEBI" id="CHEBI:57273"/>
        <dbReference type="ChEBI" id="CHEBI:58189"/>
        <dbReference type="ChEBI" id="CHEBI:189632"/>
        <dbReference type="EC" id="2.4.1.221"/>
    </reaction>
    <physiologicalReaction direction="left-to-right" evidence="12">
        <dbReference type="Rhea" id="RHEA:63645"/>
    </physiologicalReaction>
</comment>
<name>A0AAD4R867_9BILA</name>
<dbReference type="InterPro" id="IPR019378">
    <property type="entry name" value="GDP-Fuc_O-FucTrfase"/>
</dbReference>
<evidence type="ECO:0000256" key="5">
    <source>
        <dbReference type="ARBA" id="ARBA00022824"/>
    </source>
</evidence>
<proteinExistence type="inferred from homology"/>
<comment type="pathway">
    <text evidence="2">Protein modification; protein glycosylation.</text>
</comment>
<evidence type="ECO:0000313" key="14">
    <source>
        <dbReference type="Proteomes" id="UP001201812"/>
    </source>
</evidence>
<dbReference type="Proteomes" id="UP001201812">
    <property type="component" value="Unassembled WGS sequence"/>
</dbReference>
<dbReference type="GO" id="GO:0005783">
    <property type="term" value="C:endoplasmic reticulum"/>
    <property type="evidence" value="ECO:0007669"/>
    <property type="project" value="UniProtKB-SubCell"/>
</dbReference>
<dbReference type="AlphaFoldDB" id="A0AAD4R867"/>
<evidence type="ECO:0000256" key="8">
    <source>
        <dbReference type="ARBA" id="ARBA00025803"/>
    </source>
</evidence>
<dbReference type="InterPro" id="IPR045130">
    <property type="entry name" value="OFUT2-like"/>
</dbReference>
<evidence type="ECO:0000313" key="13">
    <source>
        <dbReference type="EMBL" id="KAI1729319.1"/>
    </source>
</evidence>
<dbReference type="Gene3D" id="3.40.50.11340">
    <property type="match status" value="1"/>
</dbReference>
<dbReference type="PANTHER" id="PTHR13398">
    <property type="entry name" value="GDP-FUCOSE PROTEIN O-FUCOSYLTRANSFERASE 2"/>
    <property type="match status" value="1"/>
</dbReference>
<evidence type="ECO:0000256" key="4">
    <source>
        <dbReference type="ARBA" id="ARBA00022679"/>
    </source>
</evidence>
<evidence type="ECO:0000256" key="7">
    <source>
        <dbReference type="ARBA" id="ARBA00023277"/>
    </source>
</evidence>
<comment type="caution">
    <text evidence="13">The sequence shown here is derived from an EMBL/GenBank/DDBJ whole genome shotgun (WGS) entry which is preliminary data.</text>
</comment>
<evidence type="ECO:0000256" key="10">
    <source>
        <dbReference type="ARBA" id="ARBA00033083"/>
    </source>
</evidence>
<dbReference type="EC" id="2.4.1.221" evidence="3"/>
<evidence type="ECO:0000256" key="6">
    <source>
        <dbReference type="ARBA" id="ARBA00023253"/>
    </source>
</evidence>
<sequence>MNELHSQILARRSLVVKKGVFSFTIQIRERGYNYVLVLPPWGGLRHWRTPAYRIKWGELFYLKSLSQFVPVMEFEDFLAINGHKIDLVLYLQPYMEGWSESEGFTLKYDVRPCIEAQHYYGQNSESTWEGFFFSYGSEMKASLLECLSIQGQSSTLADAIIKYFHEPMSLMVDRAETILHDRFGDVFYWNARRSMRYAPELRKIGDQFRYLISFNSL</sequence>
<dbReference type="Pfam" id="PF10250">
    <property type="entry name" value="O-FucT"/>
    <property type="match status" value="1"/>
</dbReference>
<evidence type="ECO:0000256" key="9">
    <source>
        <dbReference type="ARBA" id="ARBA00026232"/>
    </source>
</evidence>
<dbReference type="EMBL" id="JAKKPZ010000001">
    <property type="protein sequence ID" value="KAI1729319.1"/>
    <property type="molecule type" value="Genomic_DNA"/>
</dbReference>
<organism evidence="13 14">
    <name type="scientific">Ditylenchus destructor</name>
    <dbReference type="NCBI Taxonomy" id="166010"/>
    <lineage>
        <taxon>Eukaryota</taxon>
        <taxon>Metazoa</taxon>
        <taxon>Ecdysozoa</taxon>
        <taxon>Nematoda</taxon>
        <taxon>Chromadorea</taxon>
        <taxon>Rhabditida</taxon>
        <taxon>Tylenchina</taxon>
        <taxon>Tylenchomorpha</taxon>
        <taxon>Sphaerularioidea</taxon>
        <taxon>Anguinidae</taxon>
        <taxon>Anguininae</taxon>
        <taxon>Ditylenchus</taxon>
    </lineage>
</organism>
<evidence type="ECO:0000256" key="3">
    <source>
        <dbReference type="ARBA" id="ARBA00012196"/>
    </source>
</evidence>
<comment type="similarity">
    <text evidence="8">Belongs to the glycosyltransferase 68 family.</text>
</comment>
<reference evidence="13" key="1">
    <citation type="submission" date="2022-01" db="EMBL/GenBank/DDBJ databases">
        <title>Genome Sequence Resource for Two Populations of Ditylenchus destructor, the Migratory Endoparasitic Phytonematode.</title>
        <authorList>
            <person name="Zhang H."/>
            <person name="Lin R."/>
            <person name="Xie B."/>
        </authorList>
    </citation>
    <scope>NUCLEOTIDE SEQUENCE</scope>
    <source>
        <strain evidence="13">BazhouSP</strain>
    </source>
</reference>
<evidence type="ECO:0000256" key="2">
    <source>
        <dbReference type="ARBA" id="ARBA00004922"/>
    </source>
</evidence>
<gene>
    <name evidence="13" type="ORF">DdX_01551</name>
</gene>
<protein>
    <recommendedName>
        <fullName evidence="9">GDP-fucose protein O-fucosyltransferase 2</fullName>
        <ecNumber evidence="3">2.4.1.221</ecNumber>
    </recommendedName>
    <alternativeName>
        <fullName evidence="10">Peptide-O-fucosyltransferase 2</fullName>
    </alternativeName>
</protein>
<accession>A0AAD4R867</accession>
<dbReference type="GO" id="GO:0046922">
    <property type="term" value="F:peptide-O-fucosyltransferase activity"/>
    <property type="evidence" value="ECO:0007669"/>
    <property type="project" value="UniProtKB-EC"/>
</dbReference>
<comment type="catalytic activity">
    <reaction evidence="11">
        <text>L-threonyl-[protein] + GDP-beta-L-fucose = 3-O-(alpha-L-fucosyl)-L-threonyl-[protein] + GDP + H(+)</text>
        <dbReference type="Rhea" id="RHEA:70491"/>
        <dbReference type="Rhea" id="RHEA-COMP:11060"/>
        <dbReference type="Rhea" id="RHEA-COMP:17915"/>
        <dbReference type="ChEBI" id="CHEBI:15378"/>
        <dbReference type="ChEBI" id="CHEBI:30013"/>
        <dbReference type="ChEBI" id="CHEBI:57273"/>
        <dbReference type="ChEBI" id="CHEBI:58189"/>
        <dbReference type="ChEBI" id="CHEBI:189631"/>
        <dbReference type="EC" id="2.4.1.221"/>
    </reaction>
    <physiologicalReaction direction="left-to-right" evidence="11">
        <dbReference type="Rhea" id="RHEA:70492"/>
    </physiologicalReaction>
</comment>
<evidence type="ECO:0000256" key="1">
    <source>
        <dbReference type="ARBA" id="ARBA00004240"/>
    </source>
</evidence>
<keyword evidence="6" id="KW-0294">Fucose metabolism</keyword>
<evidence type="ECO:0000256" key="11">
    <source>
        <dbReference type="ARBA" id="ARBA00047273"/>
    </source>
</evidence>
<keyword evidence="4" id="KW-0808">Transferase</keyword>
<dbReference type="GO" id="GO:0006004">
    <property type="term" value="P:fucose metabolic process"/>
    <property type="evidence" value="ECO:0007669"/>
    <property type="project" value="UniProtKB-KW"/>
</dbReference>
<keyword evidence="7" id="KW-0119">Carbohydrate metabolism</keyword>
<keyword evidence="5" id="KW-0256">Endoplasmic reticulum</keyword>
<dbReference type="PANTHER" id="PTHR13398:SF0">
    <property type="entry name" value="GDP-FUCOSE PROTEIN O-FUCOSYLTRANSFERASE 2"/>
    <property type="match status" value="1"/>
</dbReference>
<keyword evidence="14" id="KW-1185">Reference proteome</keyword>
<comment type="subcellular location">
    <subcellularLocation>
        <location evidence="1">Endoplasmic reticulum</location>
    </subcellularLocation>
</comment>
<evidence type="ECO:0000256" key="12">
    <source>
        <dbReference type="ARBA" id="ARBA00048647"/>
    </source>
</evidence>